<evidence type="ECO:0000259" key="1">
    <source>
        <dbReference type="Pfam" id="PF13609"/>
    </source>
</evidence>
<dbReference type="Pfam" id="PF13609">
    <property type="entry name" value="Porin_4"/>
    <property type="match status" value="1"/>
</dbReference>
<dbReference type="InterPro" id="IPR033900">
    <property type="entry name" value="Gram_neg_porin_domain"/>
</dbReference>
<dbReference type="RefSeq" id="WP_205104771.1">
    <property type="nucleotide sequence ID" value="NZ_JACJJC010000110.1"/>
</dbReference>
<feature type="domain" description="Porin" evidence="1">
    <location>
        <begin position="4"/>
        <end position="71"/>
    </location>
</feature>
<keyword evidence="3" id="KW-1185">Reference proteome</keyword>
<protein>
    <submittedName>
        <fullName evidence="2">Porin</fullName>
    </submittedName>
</protein>
<organism evidence="2 3">
    <name type="scientific">Sutterella massiliensis</name>
    <dbReference type="NCBI Taxonomy" id="1816689"/>
    <lineage>
        <taxon>Bacteria</taxon>
        <taxon>Pseudomonadati</taxon>
        <taxon>Pseudomonadota</taxon>
        <taxon>Betaproteobacteria</taxon>
        <taxon>Burkholderiales</taxon>
        <taxon>Sutterellaceae</taxon>
        <taxon>Sutterella</taxon>
    </lineage>
</organism>
<comment type="caution">
    <text evidence="2">The sequence shown here is derived from an EMBL/GenBank/DDBJ whole genome shotgun (WGS) entry which is preliminary data.</text>
</comment>
<dbReference type="EMBL" id="JACJJC010000110">
    <property type="protein sequence ID" value="MBM6705099.1"/>
    <property type="molecule type" value="Genomic_DNA"/>
</dbReference>
<sequence>IKGYSLMAGVDAPMFGGTGMFAVGYADTEDAEVDKGAVKAESTRWGASAGYTYPLSKRTNVYGVVGYYQDKIENEEGKKGEDRDPSKAVVFLGMRHRF</sequence>
<gene>
    <name evidence="2" type="ORF">H6A60_11545</name>
</gene>
<name>A0ABS2DUX5_9BURK</name>
<feature type="non-terminal residue" evidence="2">
    <location>
        <position position="1"/>
    </location>
</feature>
<dbReference type="Gene3D" id="2.40.160.10">
    <property type="entry name" value="Porin"/>
    <property type="match status" value="1"/>
</dbReference>
<proteinExistence type="predicted"/>
<reference evidence="2 3" key="1">
    <citation type="journal article" date="2021" name="Sci. Rep.">
        <title>The distribution of antibiotic resistance genes in chicken gut microbiota commensals.</title>
        <authorList>
            <person name="Juricova H."/>
            <person name="Matiasovicova J."/>
            <person name="Kubasova T."/>
            <person name="Cejkova D."/>
            <person name="Rychlik I."/>
        </authorList>
    </citation>
    <scope>NUCLEOTIDE SEQUENCE [LARGE SCALE GENOMIC DNA]</scope>
    <source>
        <strain evidence="2 3">An829</strain>
    </source>
</reference>
<evidence type="ECO:0000313" key="2">
    <source>
        <dbReference type="EMBL" id="MBM6705099.1"/>
    </source>
</evidence>
<dbReference type="SUPFAM" id="SSF56935">
    <property type="entry name" value="Porins"/>
    <property type="match status" value="1"/>
</dbReference>
<accession>A0ABS2DUX5</accession>
<dbReference type="InterPro" id="IPR023614">
    <property type="entry name" value="Porin_dom_sf"/>
</dbReference>
<dbReference type="Proteomes" id="UP000715095">
    <property type="component" value="Unassembled WGS sequence"/>
</dbReference>
<evidence type="ECO:0000313" key="3">
    <source>
        <dbReference type="Proteomes" id="UP000715095"/>
    </source>
</evidence>